<dbReference type="Proteomes" id="UP000676336">
    <property type="component" value="Unassembled WGS sequence"/>
</dbReference>
<dbReference type="Proteomes" id="UP000663842">
    <property type="component" value="Unassembled WGS sequence"/>
</dbReference>
<name>A0A819FDF8_9BILA</name>
<comment type="caution">
    <text evidence="1">The sequence shown here is derived from an EMBL/GenBank/DDBJ whole genome shotgun (WGS) entry which is preliminary data.</text>
</comment>
<evidence type="ECO:0000313" key="3">
    <source>
        <dbReference type="Proteomes" id="UP000663842"/>
    </source>
</evidence>
<sequence length="70" mass="8233">MDLFILVIVASDDPMFNFPIAMSDKLYHGHPRRDNQFWVYPSHKQLEDGRWDTYNASDLCDNYSYIGTNS</sequence>
<reference evidence="1" key="1">
    <citation type="submission" date="2021-02" db="EMBL/GenBank/DDBJ databases">
        <authorList>
            <person name="Nowell W R."/>
        </authorList>
    </citation>
    <scope>NUCLEOTIDE SEQUENCE</scope>
</reference>
<dbReference type="EMBL" id="CAJOBI010002714">
    <property type="protein sequence ID" value="CAF3940878.1"/>
    <property type="molecule type" value="Genomic_DNA"/>
</dbReference>
<evidence type="ECO:0000313" key="1">
    <source>
        <dbReference type="EMBL" id="CAF3864311.1"/>
    </source>
</evidence>
<evidence type="ECO:0000313" key="2">
    <source>
        <dbReference type="EMBL" id="CAF3940878.1"/>
    </source>
</evidence>
<organism evidence="1 3">
    <name type="scientific">Rotaria magnacalcarata</name>
    <dbReference type="NCBI Taxonomy" id="392030"/>
    <lineage>
        <taxon>Eukaryota</taxon>
        <taxon>Metazoa</taxon>
        <taxon>Spiralia</taxon>
        <taxon>Gnathifera</taxon>
        <taxon>Rotifera</taxon>
        <taxon>Eurotatoria</taxon>
        <taxon>Bdelloidea</taxon>
        <taxon>Philodinida</taxon>
        <taxon>Philodinidae</taxon>
        <taxon>Rotaria</taxon>
    </lineage>
</organism>
<dbReference type="EMBL" id="CAJOBF010000749">
    <property type="protein sequence ID" value="CAF3864311.1"/>
    <property type="molecule type" value="Genomic_DNA"/>
</dbReference>
<accession>A0A819FDF8</accession>
<gene>
    <name evidence="2" type="ORF">SMN809_LOCUS8712</name>
    <name evidence="1" type="ORF">UXM345_LOCUS8557</name>
</gene>
<dbReference type="AlphaFoldDB" id="A0A819FDF8"/>
<proteinExistence type="predicted"/>
<protein>
    <submittedName>
        <fullName evidence="1">Uncharacterized protein</fullName>
    </submittedName>
</protein>